<dbReference type="AlphaFoldDB" id="A0A395XCU2"/>
<dbReference type="RefSeq" id="WP_118239437.1">
    <property type="nucleotide sequence ID" value="NZ_QRZV01000004.1"/>
</dbReference>
<dbReference type="EMBL" id="QRZV01000004">
    <property type="protein sequence ID" value="RGW08561.1"/>
    <property type="molecule type" value="Genomic_DNA"/>
</dbReference>
<gene>
    <name evidence="1" type="ORF">DWV92_06895</name>
</gene>
<sequence>MTIGWIRRIRCAWRARRLLSDIALLTDAYCGLANRLDDGFDEDTFADAYRMRHVIDTRLGELEAYFTAGTLPDRWYAGRRGLVSDGLAAADSLMDKARTRYNEMVLLEYEANGIPEQVLEHIRKAMADTDELLGGIEVMPVPGEE</sequence>
<comment type="caution">
    <text evidence="1">The sequence shown here is derived from an EMBL/GenBank/DDBJ whole genome shotgun (WGS) entry which is preliminary data.</text>
</comment>
<organism evidence="1 2">
    <name type="scientific">Bifidobacterium pseudolongum</name>
    <dbReference type="NCBI Taxonomy" id="1694"/>
    <lineage>
        <taxon>Bacteria</taxon>
        <taxon>Bacillati</taxon>
        <taxon>Actinomycetota</taxon>
        <taxon>Actinomycetes</taxon>
        <taxon>Bifidobacteriales</taxon>
        <taxon>Bifidobacteriaceae</taxon>
        <taxon>Bifidobacterium</taxon>
    </lineage>
</organism>
<protein>
    <submittedName>
        <fullName evidence="1">Uncharacterized protein</fullName>
    </submittedName>
</protein>
<evidence type="ECO:0000313" key="2">
    <source>
        <dbReference type="Proteomes" id="UP000265970"/>
    </source>
</evidence>
<accession>A0A395XCU2</accession>
<proteinExistence type="predicted"/>
<reference evidence="1 2" key="1">
    <citation type="submission" date="2018-08" db="EMBL/GenBank/DDBJ databases">
        <title>A genome reference for cultivated species of the human gut microbiota.</title>
        <authorList>
            <person name="Zou Y."/>
            <person name="Xue W."/>
            <person name="Luo G."/>
        </authorList>
    </citation>
    <scope>NUCLEOTIDE SEQUENCE [LARGE SCALE GENOMIC DNA]</scope>
    <source>
        <strain evidence="1 2">AF13-3LB</strain>
    </source>
</reference>
<name>A0A395XCU2_9BIFI</name>
<dbReference type="Proteomes" id="UP000265970">
    <property type="component" value="Unassembled WGS sequence"/>
</dbReference>
<evidence type="ECO:0000313" key="1">
    <source>
        <dbReference type="EMBL" id="RGW08561.1"/>
    </source>
</evidence>